<dbReference type="GO" id="GO:0005324">
    <property type="term" value="F:long-chain fatty acid transmembrane transporter activity"/>
    <property type="evidence" value="ECO:0007669"/>
    <property type="project" value="TreeGrafter"/>
</dbReference>
<evidence type="ECO:0000313" key="8">
    <source>
        <dbReference type="Proteomes" id="UP000321328"/>
    </source>
</evidence>
<dbReference type="RefSeq" id="WP_028931176.1">
    <property type="nucleotide sequence ID" value="NZ_AUII01000021.1"/>
</dbReference>
<keyword evidence="2 7" id="KW-0436">Ligase</keyword>
<dbReference type="InterPro" id="IPR025110">
    <property type="entry name" value="AMP-bd_C"/>
</dbReference>
<dbReference type="Pfam" id="PF00501">
    <property type="entry name" value="AMP-binding"/>
    <property type="match status" value="1"/>
</dbReference>
<dbReference type="AlphaFoldDB" id="A0A511D5A1"/>
<evidence type="ECO:0000256" key="2">
    <source>
        <dbReference type="ARBA" id="ARBA00022598"/>
    </source>
</evidence>
<dbReference type="EMBL" id="BJVI01000016">
    <property type="protein sequence ID" value="GEL18108.1"/>
    <property type="molecule type" value="Genomic_DNA"/>
</dbReference>
<dbReference type="PROSITE" id="PS00455">
    <property type="entry name" value="AMP_BINDING"/>
    <property type="match status" value="1"/>
</dbReference>
<dbReference type="Proteomes" id="UP000321328">
    <property type="component" value="Unassembled WGS sequence"/>
</dbReference>
<dbReference type="SUPFAM" id="SSF56801">
    <property type="entry name" value="Acetyl-CoA synthetase-like"/>
    <property type="match status" value="1"/>
</dbReference>
<keyword evidence="8" id="KW-1185">Reference proteome</keyword>
<accession>A0A511D5A1</accession>
<comment type="caution">
    <text evidence="7">The sequence shown here is derived from an EMBL/GenBank/DDBJ whole genome shotgun (WGS) entry which is preliminary data.</text>
</comment>
<keyword evidence="4" id="KW-0067">ATP-binding</keyword>
<dbReference type="GO" id="GO:0004467">
    <property type="term" value="F:long-chain fatty acid-CoA ligase activity"/>
    <property type="evidence" value="ECO:0007669"/>
    <property type="project" value="TreeGrafter"/>
</dbReference>
<proteinExistence type="inferred from homology"/>
<dbReference type="InterPro" id="IPR042099">
    <property type="entry name" value="ANL_N_sf"/>
</dbReference>
<evidence type="ECO:0000256" key="1">
    <source>
        <dbReference type="ARBA" id="ARBA00006432"/>
    </source>
</evidence>
<dbReference type="STRING" id="1123024.GCA_000423625_03762"/>
<evidence type="ECO:0000259" key="6">
    <source>
        <dbReference type="Pfam" id="PF13193"/>
    </source>
</evidence>
<name>A0A511D5A1_9PSEU</name>
<evidence type="ECO:0000256" key="3">
    <source>
        <dbReference type="ARBA" id="ARBA00022741"/>
    </source>
</evidence>
<feature type="domain" description="AMP-dependent synthetase/ligase" evidence="5">
    <location>
        <begin position="14"/>
        <end position="367"/>
    </location>
</feature>
<keyword evidence="3" id="KW-0547">Nucleotide-binding</keyword>
<dbReference type="InterPro" id="IPR045851">
    <property type="entry name" value="AMP-bd_C_sf"/>
</dbReference>
<organism evidence="7 8">
    <name type="scientific">Pseudonocardia asaccharolytica DSM 44247 = NBRC 16224</name>
    <dbReference type="NCBI Taxonomy" id="1123024"/>
    <lineage>
        <taxon>Bacteria</taxon>
        <taxon>Bacillati</taxon>
        <taxon>Actinomycetota</taxon>
        <taxon>Actinomycetes</taxon>
        <taxon>Pseudonocardiales</taxon>
        <taxon>Pseudonocardiaceae</taxon>
        <taxon>Pseudonocardia</taxon>
    </lineage>
</organism>
<comment type="similarity">
    <text evidence="1">Belongs to the ATP-dependent AMP-binding enzyme family.</text>
</comment>
<feature type="domain" description="AMP-binding enzyme C-terminal" evidence="6">
    <location>
        <begin position="418"/>
        <end position="491"/>
    </location>
</feature>
<dbReference type="OrthoDB" id="2579187at2"/>
<reference evidence="7 8" key="1">
    <citation type="submission" date="2019-07" db="EMBL/GenBank/DDBJ databases">
        <title>Whole genome shotgun sequence of Pseudonocardia asaccharolytica NBRC 16224.</title>
        <authorList>
            <person name="Hosoyama A."/>
            <person name="Uohara A."/>
            <person name="Ohji S."/>
            <person name="Ichikawa N."/>
        </authorList>
    </citation>
    <scope>NUCLEOTIDE SEQUENCE [LARGE SCALE GENOMIC DNA]</scope>
    <source>
        <strain evidence="7 8">NBRC 16224</strain>
    </source>
</reference>
<dbReference type="PANTHER" id="PTHR43107:SF15">
    <property type="entry name" value="FATTY ACID TRANSPORT PROTEIN 3, ISOFORM A"/>
    <property type="match status" value="1"/>
</dbReference>
<dbReference type="Gene3D" id="3.40.50.12780">
    <property type="entry name" value="N-terminal domain of ligase-like"/>
    <property type="match status" value="1"/>
</dbReference>
<evidence type="ECO:0000259" key="5">
    <source>
        <dbReference type="Pfam" id="PF00501"/>
    </source>
</evidence>
<protein>
    <submittedName>
        <fullName evidence="7">ATP-dependent acyl-CoA ligase</fullName>
    </submittedName>
</protein>
<evidence type="ECO:0000313" key="7">
    <source>
        <dbReference type="EMBL" id="GEL18108.1"/>
    </source>
</evidence>
<gene>
    <name evidence="7" type="ORF">PA7_19450</name>
</gene>
<dbReference type="GO" id="GO:0044539">
    <property type="term" value="P:long-chain fatty acid import into cell"/>
    <property type="evidence" value="ECO:0007669"/>
    <property type="project" value="TreeGrafter"/>
</dbReference>
<sequence>MARARGMVEDLIRSRVAEHPDATWLKWQDEEVPWHQVLSLTQRAANGLLDLGVRPGDRVALMMSNCPEFIWIHLGILMIGAHSVPVNISQRGATLAHILADSDATTVICQADLRDAVLAVRHDLPALRHVVVHGGQVGGGVDWDVDRLLSGADREPDVELTEATGGVGMMYTSGTTGPPKGVVATRYDLNPLFAVLKASGVQPGETLYTGLPLFHANALLVSMLGSMFLDAKLALAPKFTASRFLDDCRRYEAVAFNTLGGMISILLKQPPRDSDRDHEVRTAVSAGCPPDRWQEFEQRFGLRIIEWFGMVDSPGILLNDVGKIGSMGRAGVSGVEFRVVGEDDASLPPGAVGELVFRHPKGRLTYYHKLPEATETAYRGGWFHSGDLAEMDADGFFYYRGRKKESMRRLGENISAWEIETVVNAHPAVLESAAHPVASELGEDEVKVCVVVRAGHELTPEALLDFCVGRMANYAVPRYVEFLDELPKTATERNQYAALRSRGVTPQTWDREQAGYRLQRV</sequence>
<evidence type="ECO:0000256" key="4">
    <source>
        <dbReference type="ARBA" id="ARBA00022840"/>
    </source>
</evidence>
<dbReference type="InterPro" id="IPR000873">
    <property type="entry name" value="AMP-dep_synth/lig_dom"/>
</dbReference>
<dbReference type="InterPro" id="IPR020845">
    <property type="entry name" value="AMP-binding_CS"/>
</dbReference>
<dbReference type="GO" id="GO:0005524">
    <property type="term" value="F:ATP binding"/>
    <property type="evidence" value="ECO:0007669"/>
    <property type="project" value="UniProtKB-KW"/>
</dbReference>
<dbReference type="Pfam" id="PF13193">
    <property type="entry name" value="AMP-binding_C"/>
    <property type="match status" value="1"/>
</dbReference>
<dbReference type="GO" id="GO:0005886">
    <property type="term" value="C:plasma membrane"/>
    <property type="evidence" value="ECO:0007669"/>
    <property type="project" value="TreeGrafter"/>
</dbReference>
<dbReference type="PANTHER" id="PTHR43107">
    <property type="entry name" value="LONG-CHAIN FATTY ACID TRANSPORT PROTEIN"/>
    <property type="match status" value="1"/>
</dbReference>
<dbReference type="Gene3D" id="3.30.300.30">
    <property type="match status" value="1"/>
</dbReference>